<accession>A0ACB9MTG8</accession>
<comment type="caution">
    <text evidence="1">The sequence shown here is derived from an EMBL/GenBank/DDBJ whole genome shotgun (WGS) entry which is preliminary data.</text>
</comment>
<dbReference type="EMBL" id="CM039433">
    <property type="protein sequence ID" value="KAI4327508.1"/>
    <property type="molecule type" value="Genomic_DNA"/>
</dbReference>
<evidence type="ECO:0000313" key="1">
    <source>
        <dbReference type="EMBL" id="KAI4327508.1"/>
    </source>
</evidence>
<organism evidence="1 2">
    <name type="scientific">Bauhinia variegata</name>
    <name type="common">Purple orchid tree</name>
    <name type="synonym">Phanera variegata</name>
    <dbReference type="NCBI Taxonomy" id="167791"/>
    <lineage>
        <taxon>Eukaryota</taxon>
        <taxon>Viridiplantae</taxon>
        <taxon>Streptophyta</taxon>
        <taxon>Embryophyta</taxon>
        <taxon>Tracheophyta</taxon>
        <taxon>Spermatophyta</taxon>
        <taxon>Magnoliopsida</taxon>
        <taxon>eudicotyledons</taxon>
        <taxon>Gunneridae</taxon>
        <taxon>Pentapetalae</taxon>
        <taxon>rosids</taxon>
        <taxon>fabids</taxon>
        <taxon>Fabales</taxon>
        <taxon>Fabaceae</taxon>
        <taxon>Cercidoideae</taxon>
        <taxon>Cercideae</taxon>
        <taxon>Bauhiniinae</taxon>
        <taxon>Bauhinia</taxon>
    </lineage>
</organism>
<proteinExistence type="predicted"/>
<protein>
    <submittedName>
        <fullName evidence="1">Uncharacterized protein</fullName>
    </submittedName>
</protein>
<dbReference type="Proteomes" id="UP000828941">
    <property type="component" value="Chromosome 8"/>
</dbReference>
<reference evidence="1 2" key="1">
    <citation type="journal article" date="2022" name="DNA Res.">
        <title>Chromosomal-level genome assembly of the orchid tree Bauhinia variegata (Leguminosae; Cercidoideae) supports the allotetraploid origin hypothesis of Bauhinia.</title>
        <authorList>
            <person name="Zhong Y."/>
            <person name="Chen Y."/>
            <person name="Zheng D."/>
            <person name="Pang J."/>
            <person name="Liu Y."/>
            <person name="Luo S."/>
            <person name="Meng S."/>
            <person name="Qian L."/>
            <person name="Wei D."/>
            <person name="Dai S."/>
            <person name="Zhou R."/>
        </authorList>
    </citation>
    <scope>NUCLEOTIDE SEQUENCE [LARGE SCALE GENOMIC DNA]</scope>
    <source>
        <strain evidence="1">BV-YZ2020</strain>
    </source>
</reference>
<keyword evidence="2" id="KW-1185">Reference proteome</keyword>
<gene>
    <name evidence="1" type="ORF">L6164_019958</name>
</gene>
<sequence>MEMYVYVSGKQSWVAVIVNQNLELLGGPKKQSSSPSSPMAMASSSSLTALLLIRSLVITDNASPSPYSPPYLHTWNSITSLSLFLSFWTFLLDDDSLFPHEPLGRNFACYS</sequence>
<name>A0ACB9MTG8_BAUVA</name>
<evidence type="ECO:0000313" key="2">
    <source>
        <dbReference type="Proteomes" id="UP000828941"/>
    </source>
</evidence>